<dbReference type="EMBL" id="PJQY01001772">
    <property type="protein sequence ID" value="PQP99791.1"/>
    <property type="molecule type" value="Genomic_DNA"/>
</dbReference>
<accession>A0A314XYY2</accession>
<dbReference type="Proteomes" id="UP000250321">
    <property type="component" value="Unassembled WGS sequence"/>
</dbReference>
<name>A0A314XYY2_PRUYE</name>
<gene>
    <name evidence="1" type="ORF">Pyn_19426</name>
</gene>
<protein>
    <submittedName>
        <fullName evidence="1">Uncharacterized protein</fullName>
    </submittedName>
</protein>
<keyword evidence="2" id="KW-1185">Reference proteome</keyword>
<reference evidence="1 2" key="1">
    <citation type="submission" date="2018-02" db="EMBL/GenBank/DDBJ databases">
        <title>Draft genome of wild Prunus yedoensis var. nudiflora.</title>
        <authorList>
            <person name="Baek S."/>
            <person name="Kim J.-H."/>
            <person name="Choi K."/>
            <person name="Kim G.-B."/>
            <person name="Cho A."/>
            <person name="Jang H."/>
            <person name="Shin C.-H."/>
            <person name="Yu H.-J."/>
            <person name="Mun J.-H."/>
        </authorList>
    </citation>
    <scope>NUCLEOTIDE SEQUENCE [LARGE SCALE GENOMIC DNA]</scope>
    <source>
        <strain evidence="2">cv. Jeju island</strain>
        <tissue evidence="1">Leaf</tissue>
    </source>
</reference>
<sequence>MKLGCRKRNCDAENETVMQKTAETEMKNRFRSLVVFDNGRANGLVVFDDRWWSSMMVSRMGLELWFKTKY</sequence>
<evidence type="ECO:0000313" key="2">
    <source>
        <dbReference type="Proteomes" id="UP000250321"/>
    </source>
</evidence>
<evidence type="ECO:0000313" key="1">
    <source>
        <dbReference type="EMBL" id="PQP99791.1"/>
    </source>
</evidence>
<proteinExistence type="predicted"/>
<organism evidence="1 2">
    <name type="scientific">Prunus yedoensis var. nudiflora</name>
    <dbReference type="NCBI Taxonomy" id="2094558"/>
    <lineage>
        <taxon>Eukaryota</taxon>
        <taxon>Viridiplantae</taxon>
        <taxon>Streptophyta</taxon>
        <taxon>Embryophyta</taxon>
        <taxon>Tracheophyta</taxon>
        <taxon>Spermatophyta</taxon>
        <taxon>Magnoliopsida</taxon>
        <taxon>eudicotyledons</taxon>
        <taxon>Gunneridae</taxon>
        <taxon>Pentapetalae</taxon>
        <taxon>rosids</taxon>
        <taxon>fabids</taxon>
        <taxon>Rosales</taxon>
        <taxon>Rosaceae</taxon>
        <taxon>Amygdaloideae</taxon>
        <taxon>Amygdaleae</taxon>
        <taxon>Prunus</taxon>
    </lineage>
</organism>
<dbReference type="AlphaFoldDB" id="A0A314XYY2"/>
<comment type="caution">
    <text evidence="1">The sequence shown here is derived from an EMBL/GenBank/DDBJ whole genome shotgun (WGS) entry which is preliminary data.</text>
</comment>